<dbReference type="EMBL" id="CP136893">
    <property type="protein sequence ID" value="WOL05104.1"/>
    <property type="molecule type" value="Genomic_DNA"/>
</dbReference>
<dbReference type="InterPro" id="IPR021109">
    <property type="entry name" value="Peptidase_aspartic_dom_sf"/>
</dbReference>
<protein>
    <recommendedName>
        <fullName evidence="8">Peptidase A1 domain-containing protein</fullName>
    </recommendedName>
</protein>
<sequence>MSTLLLIILLLDSPLAFSSDSTIVGFRATLTHIDSGSPFTFTERFHRAVQRSHRRNQVLKHTKWPKGGADVHALVEWGAFEYLISFSIGTPPFPITAILDTGSDLIWTQCIPCFNCIPQLVPYFDPSNSSTFSLLPCSDPYCNAVESRCTLNLCQYWAMYGDFTVTQGFLAMETFAFGTGHSGTQITGLAFGCGMVNNGTLSNSTGIVGMARGPLSLPSQLRPKRFSYCLTPFGSASSSHLFLGDMADLNSLGGVVQSTPMVPNPSAYGSFYYLGLQGISLGHTILPVPGSAFELRNDGSGGVIIDSGTFLTLLNPTAYDAIKKDIVSAVPLPVANITEELRSIGVDLCFELMETALPEMPEMVFHFEGGDMVFPRDKYMLLEPESGFFCLMIASENDTSILGNYQQQDMHILYDLEANVLSFAPAYCDRL</sequence>
<evidence type="ECO:0000313" key="9">
    <source>
        <dbReference type="EMBL" id="WOL05104.1"/>
    </source>
</evidence>
<reference evidence="9 10" key="1">
    <citation type="submission" date="2023-10" db="EMBL/GenBank/DDBJ databases">
        <title>Chromosome-scale genome assembly provides insights into flower coloration mechanisms of Canna indica.</title>
        <authorList>
            <person name="Li C."/>
        </authorList>
    </citation>
    <scope>NUCLEOTIDE SEQUENCE [LARGE SCALE GENOMIC DNA]</scope>
    <source>
        <tissue evidence="9">Flower</tissue>
    </source>
</reference>
<dbReference type="PANTHER" id="PTHR47967">
    <property type="entry name" value="OS07G0603500 PROTEIN-RELATED"/>
    <property type="match status" value="1"/>
</dbReference>
<feature type="domain" description="Peptidase A1" evidence="8">
    <location>
        <begin position="82"/>
        <end position="424"/>
    </location>
</feature>
<keyword evidence="10" id="KW-1185">Reference proteome</keyword>
<comment type="similarity">
    <text evidence="1">Belongs to the peptidase A1 family.</text>
</comment>
<evidence type="ECO:0000259" key="8">
    <source>
        <dbReference type="PROSITE" id="PS51767"/>
    </source>
</evidence>
<dbReference type="InterPro" id="IPR033121">
    <property type="entry name" value="PEPTIDASE_A1"/>
</dbReference>
<keyword evidence="2" id="KW-0645">Protease</keyword>
<dbReference type="InterPro" id="IPR032799">
    <property type="entry name" value="TAXi_C"/>
</dbReference>
<proteinExistence type="inferred from homology"/>
<feature type="active site" evidence="6">
    <location>
        <position position="100"/>
    </location>
</feature>
<gene>
    <name evidence="9" type="ORF">Cni_G13827</name>
</gene>
<dbReference type="GO" id="GO:0006508">
    <property type="term" value="P:proteolysis"/>
    <property type="evidence" value="ECO:0007669"/>
    <property type="project" value="UniProtKB-KW"/>
</dbReference>
<dbReference type="PROSITE" id="PS51767">
    <property type="entry name" value="PEPTIDASE_A1"/>
    <property type="match status" value="1"/>
</dbReference>
<feature type="chain" id="PRO_5042897359" description="Peptidase A1 domain-containing protein" evidence="7">
    <location>
        <begin position="19"/>
        <end position="431"/>
    </location>
</feature>
<evidence type="ECO:0000256" key="6">
    <source>
        <dbReference type="PIRSR" id="PIRSR601461-1"/>
    </source>
</evidence>
<evidence type="ECO:0000256" key="5">
    <source>
        <dbReference type="ARBA" id="ARBA00023180"/>
    </source>
</evidence>
<feature type="active site" evidence="6">
    <location>
        <position position="306"/>
    </location>
</feature>
<evidence type="ECO:0000256" key="2">
    <source>
        <dbReference type="ARBA" id="ARBA00022670"/>
    </source>
</evidence>
<dbReference type="InterPro" id="IPR032861">
    <property type="entry name" value="TAXi_N"/>
</dbReference>
<evidence type="ECO:0000313" key="10">
    <source>
        <dbReference type="Proteomes" id="UP001327560"/>
    </source>
</evidence>
<keyword evidence="5" id="KW-0325">Glycoprotein</keyword>
<dbReference type="Pfam" id="PF14543">
    <property type="entry name" value="TAXi_N"/>
    <property type="match status" value="1"/>
</dbReference>
<dbReference type="GO" id="GO:0005576">
    <property type="term" value="C:extracellular region"/>
    <property type="evidence" value="ECO:0007669"/>
    <property type="project" value="TreeGrafter"/>
</dbReference>
<dbReference type="FunFam" id="2.40.70.10:FF:000033">
    <property type="entry name" value="Aspartyl protease family protein"/>
    <property type="match status" value="1"/>
</dbReference>
<keyword evidence="4" id="KW-0378">Hydrolase</keyword>
<keyword evidence="3" id="KW-0064">Aspartyl protease</keyword>
<dbReference type="Proteomes" id="UP001327560">
    <property type="component" value="Chromosome 4"/>
</dbReference>
<dbReference type="InterPro" id="IPR001461">
    <property type="entry name" value="Aspartic_peptidase_A1"/>
</dbReference>
<dbReference type="Gene3D" id="2.40.70.10">
    <property type="entry name" value="Acid Proteases"/>
    <property type="match status" value="2"/>
</dbReference>
<evidence type="ECO:0000256" key="4">
    <source>
        <dbReference type="ARBA" id="ARBA00022801"/>
    </source>
</evidence>
<evidence type="ECO:0000256" key="7">
    <source>
        <dbReference type="SAM" id="SignalP"/>
    </source>
</evidence>
<dbReference type="CDD" id="cd05476">
    <property type="entry name" value="pepsin_A_like_plant"/>
    <property type="match status" value="1"/>
</dbReference>
<evidence type="ECO:0000256" key="3">
    <source>
        <dbReference type="ARBA" id="ARBA00022750"/>
    </source>
</evidence>
<keyword evidence="7" id="KW-0732">Signal</keyword>
<accession>A0AAQ3KBW5</accession>
<dbReference type="PANTHER" id="PTHR47967:SF129">
    <property type="entry name" value="OS08G0469000 PROTEIN"/>
    <property type="match status" value="1"/>
</dbReference>
<feature type="signal peptide" evidence="7">
    <location>
        <begin position="1"/>
        <end position="18"/>
    </location>
</feature>
<dbReference type="Pfam" id="PF14541">
    <property type="entry name" value="TAXi_C"/>
    <property type="match status" value="1"/>
</dbReference>
<evidence type="ECO:0000256" key="1">
    <source>
        <dbReference type="ARBA" id="ARBA00007447"/>
    </source>
</evidence>
<dbReference type="AlphaFoldDB" id="A0AAQ3KBW5"/>
<organism evidence="9 10">
    <name type="scientific">Canna indica</name>
    <name type="common">Indian-shot</name>
    <dbReference type="NCBI Taxonomy" id="4628"/>
    <lineage>
        <taxon>Eukaryota</taxon>
        <taxon>Viridiplantae</taxon>
        <taxon>Streptophyta</taxon>
        <taxon>Embryophyta</taxon>
        <taxon>Tracheophyta</taxon>
        <taxon>Spermatophyta</taxon>
        <taxon>Magnoliopsida</taxon>
        <taxon>Liliopsida</taxon>
        <taxon>Zingiberales</taxon>
        <taxon>Cannaceae</taxon>
        <taxon>Canna</taxon>
    </lineage>
</organism>
<dbReference type="InterPro" id="IPR034161">
    <property type="entry name" value="Pepsin-like_plant"/>
</dbReference>
<dbReference type="SUPFAM" id="SSF50630">
    <property type="entry name" value="Acid proteases"/>
    <property type="match status" value="1"/>
</dbReference>
<dbReference type="PRINTS" id="PR00792">
    <property type="entry name" value="PEPSIN"/>
</dbReference>
<name>A0AAQ3KBW5_9LILI</name>
<dbReference type="GO" id="GO:0004190">
    <property type="term" value="F:aspartic-type endopeptidase activity"/>
    <property type="evidence" value="ECO:0007669"/>
    <property type="project" value="UniProtKB-KW"/>
</dbReference>
<dbReference type="InterPro" id="IPR051708">
    <property type="entry name" value="Plant_Aspart_Prot_A1"/>
</dbReference>